<dbReference type="SUPFAM" id="SSF51556">
    <property type="entry name" value="Metallo-dependent hydrolases"/>
    <property type="match status" value="1"/>
</dbReference>
<dbReference type="Pfam" id="PF04909">
    <property type="entry name" value="Amidohydro_2"/>
    <property type="match status" value="1"/>
</dbReference>
<dbReference type="InterPro" id="IPR032465">
    <property type="entry name" value="ACMSD"/>
</dbReference>
<evidence type="ECO:0000259" key="2">
    <source>
        <dbReference type="Pfam" id="PF04909"/>
    </source>
</evidence>
<dbReference type="RefSeq" id="WP_256401670.1">
    <property type="nucleotide sequence ID" value="NZ_JANHJR010000004.1"/>
</dbReference>
<dbReference type="AlphaFoldDB" id="A0ABD6DP78"/>
<comment type="caution">
    <text evidence="3">The sequence shown here is derived from an EMBL/GenBank/DDBJ whole genome shotgun (WGS) entry which is preliminary data.</text>
</comment>
<dbReference type="InterPro" id="IPR032466">
    <property type="entry name" value="Metal_Hydrolase"/>
</dbReference>
<dbReference type="GO" id="GO:0016829">
    <property type="term" value="F:lyase activity"/>
    <property type="evidence" value="ECO:0007669"/>
    <property type="project" value="UniProtKB-KW"/>
</dbReference>
<evidence type="ECO:0000256" key="1">
    <source>
        <dbReference type="ARBA" id="ARBA00023239"/>
    </source>
</evidence>
<name>A0ABD6DP78_9EURY</name>
<proteinExistence type="predicted"/>
<evidence type="ECO:0000313" key="4">
    <source>
        <dbReference type="Proteomes" id="UP001597034"/>
    </source>
</evidence>
<dbReference type="EMBL" id="JBHUDO010000004">
    <property type="protein sequence ID" value="MFD1647852.1"/>
    <property type="molecule type" value="Genomic_DNA"/>
</dbReference>
<dbReference type="PANTHER" id="PTHR21240">
    <property type="entry name" value="2-AMINO-3-CARBOXYLMUCONATE-6-SEMIALDEHYDE DECARBOXYLASE"/>
    <property type="match status" value="1"/>
</dbReference>
<feature type="domain" description="Amidohydrolase-related" evidence="2">
    <location>
        <begin position="5"/>
        <end position="321"/>
    </location>
</feature>
<dbReference type="Gene3D" id="3.20.20.140">
    <property type="entry name" value="Metal-dependent hydrolases"/>
    <property type="match status" value="1"/>
</dbReference>
<reference evidence="3 4" key="1">
    <citation type="journal article" date="2019" name="Int. J. Syst. Evol. Microbiol.">
        <title>The Global Catalogue of Microorganisms (GCM) 10K type strain sequencing project: providing services to taxonomists for standard genome sequencing and annotation.</title>
        <authorList>
            <consortium name="The Broad Institute Genomics Platform"/>
            <consortium name="The Broad Institute Genome Sequencing Center for Infectious Disease"/>
            <person name="Wu L."/>
            <person name="Ma J."/>
        </authorList>
    </citation>
    <scope>NUCLEOTIDE SEQUENCE [LARGE SCALE GENOMIC DNA]</scope>
    <source>
        <strain evidence="3 4">CGMCC 1.10390</strain>
    </source>
</reference>
<gene>
    <name evidence="3" type="ORF">ACFSBL_19335</name>
</gene>
<protein>
    <submittedName>
        <fullName evidence="3">Amidohydrolase family protein</fullName>
    </submittedName>
</protein>
<keyword evidence="4" id="KW-1185">Reference proteome</keyword>
<dbReference type="PANTHER" id="PTHR21240:SF28">
    <property type="entry name" value="ISO-OROTATE DECARBOXYLASE (EUROFUNG)"/>
    <property type="match status" value="1"/>
</dbReference>
<sequence>MAERIDAFAHVTPPEFYEAMRKTHPTDALENLYFEPIWNLDVRIADMDDNGIDRQVLSLANPPIWRGLTPEDALPMTRLANDLVREMADEHPDRLIPVATLPYVTDDYVAEFERCITDLDMKGVQLFSNEAGRPIDSPAHMALYDIAASEGKPIWLHPQLHEWHAWDSEFELHRTLGWPFDTSLAMARLVFSGAFERNPDLTVVTHHMGAMVPYFIGRLTTFFEARVNNPDMYPEFEAPEFSTSVREQFEMFYGDTVIGGEPAAFECGRAFFGDDHVLFGTDYPFGPEGGRRFMRQAVDLVDGVEDDEARRAIYQENVEALL</sequence>
<dbReference type="Proteomes" id="UP001597034">
    <property type="component" value="Unassembled WGS sequence"/>
</dbReference>
<organism evidence="3 4">
    <name type="scientific">Haloarchaeobius litoreus</name>
    <dbReference type="NCBI Taxonomy" id="755306"/>
    <lineage>
        <taxon>Archaea</taxon>
        <taxon>Methanobacteriati</taxon>
        <taxon>Methanobacteriota</taxon>
        <taxon>Stenosarchaea group</taxon>
        <taxon>Halobacteria</taxon>
        <taxon>Halobacteriales</taxon>
        <taxon>Halorubellaceae</taxon>
        <taxon>Haloarchaeobius</taxon>
    </lineage>
</organism>
<accession>A0ABD6DP78</accession>
<dbReference type="InterPro" id="IPR006680">
    <property type="entry name" value="Amidohydro-rel"/>
</dbReference>
<evidence type="ECO:0000313" key="3">
    <source>
        <dbReference type="EMBL" id="MFD1647852.1"/>
    </source>
</evidence>
<keyword evidence="1" id="KW-0456">Lyase</keyword>